<dbReference type="InterPro" id="IPR036950">
    <property type="entry name" value="PBP_transglycosylase"/>
</dbReference>
<dbReference type="SUPFAM" id="SSF56601">
    <property type="entry name" value="beta-lactamase/transpeptidase-like"/>
    <property type="match status" value="1"/>
</dbReference>
<sequence length="769" mass="87792">MLKKVIIYGFLGFLLFFSVSAFFIVWVNSRNLPDVRNLEYWKPSQVTKVYASDGSILTEFYIQRRQYVPIDKIPDYVKNAFIAIEDRTFYDNIGIDPIGIMRAAVMNLLSGRIVAGGSTISQQLIKNLFLTPERSLSRKVKEMILAIRLNRVYPKDKILEMYLNQIYLGHGAYGVESASQVYFGKHVWELDVCEAAVLAGLPKAPSRYDPYKNIEGATERRDAVLQSMLEEGYIDINTARRCFEQPITLREVDEEDIDIKDYFTEMVRQWFASRYGVDELYKGGYKIYTTVDKDLLRNAHYVIKDHLENLQSMVGFPRLKEDEIKRLMEEYEEQSADKLIKNHIYVGIIDRIVRKKVYIKVKDHKGYFIFQGRLRNAKKGIPVYVRYIDGERFEFVPYLEGAIVAIDHTTGAIRAIVGGYDFLKTKFNRAVQAKRQPGSAFKPIVYTAAILKGYTQISLLNDEPVAIWDPDRFEEWIPENYDREYHGEVTLRYALSHSLNAASVNLFLDVGYNPVISLAYQMGIKTKLPKVPSLVLGSADISPLELATVYSVFANGGMRCEPYFIERVEDFSGNVLYQHEKDCVYIIPEEENAVMVDLLKAVVKEGTGRKAKVLGFPVAGKTGTTDDYTDAWFAGFSPKLTTVVWVGYDTKKKIGWKMTGAKAALPIWIDFMATAHTDEEISDFQLPEGVAYVPIDPETRLVANDHCPGEEILFIIGTEPEVDCDGNLVVENSKIDQIKEIFDIPDMKNKIDTPEKMIDNNDNFIFDTD</sequence>
<dbReference type="InterPro" id="IPR001460">
    <property type="entry name" value="PCN-bd_Tpept"/>
</dbReference>
<dbReference type="PaxDb" id="123214-PERMA_0572"/>
<dbReference type="InterPro" id="IPR050396">
    <property type="entry name" value="Glycosyltr_51/Transpeptidase"/>
</dbReference>
<comment type="pathway">
    <text evidence="2">Cell wall biogenesis; peptidoglycan biosynthesis.</text>
</comment>
<dbReference type="NCBIfam" id="TIGR02074">
    <property type="entry name" value="PBP_1a_fam"/>
    <property type="match status" value="1"/>
</dbReference>
<evidence type="ECO:0000256" key="21">
    <source>
        <dbReference type="SAM" id="Phobius"/>
    </source>
</evidence>
<evidence type="ECO:0000256" key="18">
    <source>
        <dbReference type="ARBA" id="ARBA00034000"/>
    </source>
</evidence>
<keyword evidence="9 24" id="KW-0808">Transferase</keyword>
<evidence type="ECO:0000256" key="8">
    <source>
        <dbReference type="ARBA" id="ARBA00022676"/>
    </source>
</evidence>
<dbReference type="HOGENOM" id="CLU_006354_2_4_0"/>
<evidence type="ECO:0000256" key="2">
    <source>
        <dbReference type="ARBA" id="ARBA00004752"/>
    </source>
</evidence>
<accession>C0QUJ6</accession>
<dbReference type="EMBL" id="CP001230">
    <property type="protein sequence ID" value="ACO04675.1"/>
    <property type="molecule type" value="Genomic_DNA"/>
</dbReference>
<comment type="similarity">
    <text evidence="3">In the C-terminal section; belongs to the transpeptidase family.</text>
</comment>
<evidence type="ECO:0000256" key="17">
    <source>
        <dbReference type="ARBA" id="ARBA00023316"/>
    </source>
</evidence>
<evidence type="ECO:0000259" key="22">
    <source>
        <dbReference type="Pfam" id="PF00905"/>
    </source>
</evidence>
<evidence type="ECO:0000256" key="4">
    <source>
        <dbReference type="ARBA" id="ARBA00007739"/>
    </source>
</evidence>
<dbReference type="Proteomes" id="UP000001366">
    <property type="component" value="Chromosome"/>
</dbReference>
<dbReference type="KEGG" id="pmx:PERMA_0572"/>
<comment type="catalytic activity">
    <reaction evidence="18">
        <text>Preferential cleavage: (Ac)2-L-Lys-D-Ala-|-D-Ala. Also transpeptidation of peptidyl-alanyl moieties that are N-acyl substituents of D-alanine.</text>
        <dbReference type="EC" id="3.4.16.4"/>
    </reaction>
</comment>
<evidence type="ECO:0000256" key="5">
    <source>
        <dbReference type="ARBA" id="ARBA00022475"/>
    </source>
</evidence>
<keyword evidence="8 24" id="KW-0328">Glycosyltransferase</keyword>
<feature type="transmembrane region" description="Helical" evidence="21">
    <location>
        <begin position="7"/>
        <end position="27"/>
    </location>
</feature>
<dbReference type="AlphaFoldDB" id="C0QUJ6"/>
<keyword evidence="14 21" id="KW-1133">Transmembrane helix</keyword>
<dbReference type="Pfam" id="PF00912">
    <property type="entry name" value="Transgly"/>
    <property type="match status" value="1"/>
</dbReference>
<evidence type="ECO:0000313" key="24">
    <source>
        <dbReference type="EMBL" id="ACO04675.1"/>
    </source>
</evidence>
<dbReference type="GO" id="GO:0071555">
    <property type="term" value="P:cell wall organization"/>
    <property type="evidence" value="ECO:0007669"/>
    <property type="project" value="UniProtKB-KW"/>
</dbReference>
<organism evidence="24 25">
    <name type="scientific">Persephonella marina (strain DSM 14350 / EX-H1)</name>
    <dbReference type="NCBI Taxonomy" id="123214"/>
    <lineage>
        <taxon>Bacteria</taxon>
        <taxon>Pseudomonadati</taxon>
        <taxon>Aquificota</taxon>
        <taxon>Aquificia</taxon>
        <taxon>Aquificales</taxon>
        <taxon>Hydrogenothermaceae</taxon>
        <taxon>Persephonella</taxon>
    </lineage>
</organism>
<keyword evidence="5" id="KW-1003">Cell membrane</keyword>
<comment type="similarity">
    <text evidence="4">In the N-terminal section; belongs to the glycosyltransferase 51 family.</text>
</comment>
<dbReference type="GO" id="GO:0008360">
    <property type="term" value="P:regulation of cell shape"/>
    <property type="evidence" value="ECO:0007669"/>
    <property type="project" value="UniProtKB-KW"/>
</dbReference>
<comment type="catalytic activity">
    <reaction evidence="19">
        <text>[GlcNAc-(1-&gt;4)-Mur2Ac(oyl-L-Ala-gamma-D-Glu-L-Lys-D-Ala-D-Ala)](n)-di-trans,octa-cis-undecaprenyl diphosphate + beta-D-GlcNAc-(1-&gt;4)-Mur2Ac(oyl-L-Ala-gamma-D-Glu-L-Lys-D-Ala-D-Ala)-di-trans,octa-cis-undecaprenyl diphosphate = [GlcNAc-(1-&gt;4)-Mur2Ac(oyl-L-Ala-gamma-D-Glu-L-Lys-D-Ala-D-Ala)](n+1)-di-trans,octa-cis-undecaprenyl diphosphate + di-trans,octa-cis-undecaprenyl diphosphate + H(+)</text>
        <dbReference type="Rhea" id="RHEA:23708"/>
        <dbReference type="Rhea" id="RHEA-COMP:9602"/>
        <dbReference type="Rhea" id="RHEA-COMP:9603"/>
        <dbReference type="ChEBI" id="CHEBI:15378"/>
        <dbReference type="ChEBI" id="CHEBI:58405"/>
        <dbReference type="ChEBI" id="CHEBI:60033"/>
        <dbReference type="ChEBI" id="CHEBI:78435"/>
        <dbReference type="EC" id="2.4.99.28"/>
    </reaction>
</comment>
<dbReference type="Pfam" id="PF00905">
    <property type="entry name" value="Transpeptidase"/>
    <property type="match status" value="1"/>
</dbReference>
<comment type="subcellular location">
    <subcellularLocation>
        <location evidence="1">Cell membrane</location>
    </subcellularLocation>
</comment>
<keyword evidence="13" id="KW-0573">Peptidoglycan synthesis</keyword>
<keyword evidence="7" id="KW-0645">Protease</keyword>
<dbReference type="EC" id="3.4.-.-" evidence="24"/>
<dbReference type="GO" id="GO:0009252">
    <property type="term" value="P:peptidoglycan biosynthetic process"/>
    <property type="evidence" value="ECO:0007669"/>
    <property type="project" value="UniProtKB-KW"/>
</dbReference>
<keyword evidence="15 21" id="KW-0472">Membrane</keyword>
<keyword evidence="12" id="KW-0133">Cell shape</keyword>
<reference evidence="24 25" key="1">
    <citation type="journal article" date="2009" name="J. Bacteriol.">
        <title>Complete and draft genome sequences of six members of the Aquificales.</title>
        <authorList>
            <person name="Reysenbach A.L."/>
            <person name="Hamamura N."/>
            <person name="Podar M."/>
            <person name="Griffiths E."/>
            <person name="Ferreira S."/>
            <person name="Hochstein R."/>
            <person name="Heidelberg J."/>
            <person name="Johnson J."/>
            <person name="Mead D."/>
            <person name="Pohorille A."/>
            <person name="Sarmiento M."/>
            <person name="Schweighofer K."/>
            <person name="Seshadri R."/>
            <person name="Voytek M.A."/>
        </authorList>
    </citation>
    <scope>NUCLEOTIDE SEQUENCE [LARGE SCALE GENOMIC DNA]</scope>
    <source>
        <strain evidence="25">DSM 14350 / EX-H1</strain>
    </source>
</reference>
<evidence type="ECO:0000256" key="20">
    <source>
        <dbReference type="ARBA" id="ARBA00060592"/>
    </source>
</evidence>
<keyword evidence="6" id="KW-0121">Carboxypeptidase</keyword>
<evidence type="ECO:0000259" key="23">
    <source>
        <dbReference type="Pfam" id="PF00912"/>
    </source>
</evidence>
<name>C0QUJ6_PERMH</name>
<dbReference type="InterPro" id="IPR001264">
    <property type="entry name" value="Glyco_trans_51"/>
</dbReference>
<dbReference type="GO" id="GO:0008955">
    <property type="term" value="F:peptidoglycan glycosyltransferase activity"/>
    <property type="evidence" value="ECO:0007669"/>
    <property type="project" value="UniProtKB-EC"/>
</dbReference>
<dbReference type="CAZy" id="GT51">
    <property type="family name" value="Glycosyltransferase Family 51"/>
</dbReference>
<dbReference type="Gene3D" id="3.40.710.10">
    <property type="entry name" value="DD-peptidase/beta-lactamase superfamily"/>
    <property type="match status" value="2"/>
</dbReference>
<dbReference type="FunFam" id="1.10.3810.10:FF:000003">
    <property type="entry name" value="Penicillin-binding protein 1a"/>
    <property type="match status" value="1"/>
</dbReference>
<evidence type="ECO:0000256" key="13">
    <source>
        <dbReference type="ARBA" id="ARBA00022984"/>
    </source>
</evidence>
<dbReference type="InterPro" id="IPR012338">
    <property type="entry name" value="Beta-lactam/transpept-like"/>
</dbReference>
<dbReference type="GO" id="GO:0030288">
    <property type="term" value="C:outer membrane-bounded periplasmic space"/>
    <property type="evidence" value="ECO:0007669"/>
    <property type="project" value="TreeGrafter"/>
</dbReference>
<evidence type="ECO:0000256" key="9">
    <source>
        <dbReference type="ARBA" id="ARBA00022679"/>
    </source>
</evidence>
<dbReference type="STRING" id="123214.PERMA_0572"/>
<evidence type="ECO:0000256" key="10">
    <source>
        <dbReference type="ARBA" id="ARBA00022692"/>
    </source>
</evidence>
<evidence type="ECO:0000256" key="1">
    <source>
        <dbReference type="ARBA" id="ARBA00004236"/>
    </source>
</evidence>
<keyword evidence="11 24" id="KW-0378">Hydrolase</keyword>
<evidence type="ECO:0000256" key="15">
    <source>
        <dbReference type="ARBA" id="ARBA00023136"/>
    </source>
</evidence>
<dbReference type="Gene3D" id="1.10.3810.10">
    <property type="entry name" value="Biosynthetic peptidoglycan transglycosylase-like"/>
    <property type="match status" value="1"/>
</dbReference>
<feature type="domain" description="Glycosyl transferase family 51" evidence="23">
    <location>
        <begin position="54"/>
        <end position="228"/>
    </location>
</feature>
<protein>
    <submittedName>
        <fullName evidence="24">Penicillin-binding protein 1A</fullName>
        <ecNumber evidence="24">2.4.2.-</ecNumber>
        <ecNumber evidence="24">3.4.-.-</ecNumber>
    </submittedName>
</protein>
<dbReference type="PANTHER" id="PTHR32282">
    <property type="entry name" value="BINDING PROTEIN TRANSPEPTIDASE, PUTATIVE-RELATED"/>
    <property type="match status" value="1"/>
</dbReference>
<evidence type="ECO:0000256" key="3">
    <source>
        <dbReference type="ARBA" id="ARBA00007090"/>
    </source>
</evidence>
<evidence type="ECO:0000256" key="7">
    <source>
        <dbReference type="ARBA" id="ARBA00022670"/>
    </source>
</evidence>
<keyword evidence="10 21" id="KW-0812">Transmembrane</keyword>
<dbReference type="InterPro" id="IPR023346">
    <property type="entry name" value="Lysozyme-like_dom_sf"/>
</dbReference>
<dbReference type="GO" id="GO:0008658">
    <property type="term" value="F:penicillin binding"/>
    <property type="evidence" value="ECO:0007669"/>
    <property type="project" value="InterPro"/>
</dbReference>
<evidence type="ECO:0000313" key="25">
    <source>
        <dbReference type="Proteomes" id="UP000001366"/>
    </source>
</evidence>
<dbReference type="GO" id="GO:0009002">
    <property type="term" value="F:serine-type D-Ala-D-Ala carboxypeptidase activity"/>
    <property type="evidence" value="ECO:0007669"/>
    <property type="project" value="UniProtKB-EC"/>
</dbReference>
<keyword evidence="17" id="KW-0961">Cell wall biogenesis/degradation</keyword>
<evidence type="ECO:0000256" key="11">
    <source>
        <dbReference type="ARBA" id="ARBA00022801"/>
    </source>
</evidence>
<comment type="pathway">
    <text evidence="20">Glycan biosynthesis.</text>
</comment>
<dbReference type="EC" id="2.4.2.-" evidence="24"/>
<dbReference type="GO" id="GO:0005886">
    <property type="term" value="C:plasma membrane"/>
    <property type="evidence" value="ECO:0007669"/>
    <property type="project" value="UniProtKB-SubCell"/>
</dbReference>
<keyword evidence="25" id="KW-1185">Reference proteome</keyword>
<keyword evidence="16" id="KW-0511">Multifunctional enzyme</keyword>
<feature type="domain" description="Penicillin-binding protein transpeptidase" evidence="22">
    <location>
        <begin position="401"/>
        <end position="667"/>
    </location>
</feature>
<dbReference type="GO" id="GO:0006508">
    <property type="term" value="P:proteolysis"/>
    <property type="evidence" value="ECO:0007669"/>
    <property type="project" value="UniProtKB-KW"/>
</dbReference>
<dbReference type="PANTHER" id="PTHR32282:SF11">
    <property type="entry name" value="PENICILLIN-BINDING PROTEIN 1B"/>
    <property type="match status" value="1"/>
</dbReference>
<evidence type="ECO:0000256" key="12">
    <source>
        <dbReference type="ARBA" id="ARBA00022960"/>
    </source>
</evidence>
<evidence type="ECO:0000256" key="19">
    <source>
        <dbReference type="ARBA" id="ARBA00049902"/>
    </source>
</evidence>
<evidence type="ECO:0000256" key="14">
    <source>
        <dbReference type="ARBA" id="ARBA00022989"/>
    </source>
</evidence>
<evidence type="ECO:0000256" key="16">
    <source>
        <dbReference type="ARBA" id="ARBA00023268"/>
    </source>
</evidence>
<gene>
    <name evidence="24" type="ordered locus">PERMA_0572</name>
</gene>
<evidence type="ECO:0000256" key="6">
    <source>
        <dbReference type="ARBA" id="ARBA00022645"/>
    </source>
</evidence>
<dbReference type="eggNOG" id="COG5009">
    <property type="taxonomic scope" value="Bacteria"/>
</dbReference>
<proteinExistence type="inferred from homology"/>
<dbReference type="SUPFAM" id="SSF53955">
    <property type="entry name" value="Lysozyme-like"/>
    <property type="match status" value="1"/>
</dbReference>